<feature type="compositionally biased region" description="Basic and acidic residues" evidence="6">
    <location>
        <begin position="205"/>
        <end position="222"/>
    </location>
</feature>
<keyword evidence="3 5" id="KW-0863">Zinc-finger</keyword>
<feature type="region of interest" description="Disordered" evidence="6">
    <location>
        <begin position="310"/>
        <end position="402"/>
    </location>
</feature>
<name>A0AAD8EFY9_DIPPU</name>
<accession>A0AAD8EFY9</accession>
<dbReference type="GO" id="GO:0031267">
    <property type="term" value="F:small GTPase binding"/>
    <property type="evidence" value="ECO:0007669"/>
    <property type="project" value="InterPro"/>
</dbReference>
<dbReference type="GO" id="GO:0042391">
    <property type="term" value="P:regulation of membrane potential"/>
    <property type="evidence" value="ECO:0007669"/>
    <property type="project" value="TreeGrafter"/>
</dbReference>
<evidence type="ECO:0000256" key="2">
    <source>
        <dbReference type="ARBA" id="ARBA00022737"/>
    </source>
</evidence>
<proteinExistence type="predicted"/>
<dbReference type="GO" id="GO:0042734">
    <property type="term" value="C:presynaptic membrane"/>
    <property type="evidence" value="ECO:0007669"/>
    <property type="project" value="TreeGrafter"/>
</dbReference>
<keyword evidence="4" id="KW-0862">Zinc</keyword>
<evidence type="ECO:0000256" key="1">
    <source>
        <dbReference type="ARBA" id="ARBA00022723"/>
    </source>
</evidence>
<evidence type="ECO:0000256" key="5">
    <source>
        <dbReference type="PROSITE-ProRule" id="PRU00091"/>
    </source>
</evidence>
<evidence type="ECO:0000259" key="7">
    <source>
        <dbReference type="PROSITE" id="PS50178"/>
    </source>
</evidence>
<dbReference type="FunFam" id="3.30.40.10:FF:000044">
    <property type="entry name" value="Regulating synaptic membrane exocytosis protein 2"/>
    <property type="match status" value="1"/>
</dbReference>
<feature type="compositionally biased region" description="Basic and acidic residues" evidence="6">
    <location>
        <begin position="382"/>
        <end position="396"/>
    </location>
</feature>
<feature type="domain" description="FYVE-type" evidence="7">
    <location>
        <begin position="113"/>
        <end position="163"/>
    </location>
</feature>
<dbReference type="PROSITE" id="PS50178">
    <property type="entry name" value="ZF_FYVE"/>
    <property type="match status" value="1"/>
</dbReference>
<evidence type="ECO:0000256" key="6">
    <source>
        <dbReference type="SAM" id="MobiDB-lite"/>
    </source>
</evidence>
<dbReference type="GO" id="GO:0048167">
    <property type="term" value="P:regulation of synaptic plasticity"/>
    <property type="evidence" value="ECO:0007669"/>
    <property type="project" value="TreeGrafter"/>
</dbReference>
<dbReference type="PANTHER" id="PTHR12157">
    <property type="entry name" value="REGULATING SYNAPTIC MEMBRANE EXOCYTOSIS PROTEIN"/>
    <property type="match status" value="1"/>
</dbReference>
<evidence type="ECO:0000313" key="8">
    <source>
        <dbReference type="EMBL" id="KAJ9589105.1"/>
    </source>
</evidence>
<organism evidence="8 9">
    <name type="scientific">Diploptera punctata</name>
    <name type="common">Pacific beetle cockroach</name>
    <dbReference type="NCBI Taxonomy" id="6984"/>
    <lineage>
        <taxon>Eukaryota</taxon>
        <taxon>Metazoa</taxon>
        <taxon>Ecdysozoa</taxon>
        <taxon>Arthropoda</taxon>
        <taxon>Hexapoda</taxon>
        <taxon>Insecta</taxon>
        <taxon>Pterygota</taxon>
        <taxon>Neoptera</taxon>
        <taxon>Polyneoptera</taxon>
        <taxon>Dictyoptera</taxon>
        <taxon>Blattodea</taxon>
        <taxon>Blaberoidea</taxon>
        <taxon>Blaberidae</taxon>
        <taxon>Diplopterinae</taxon>
        <taxon>Diploptera</taxon>
    </lineage>
</organism>
<feature type="non-terminal residue" evidence="8">
    <location>
        <position position="1"/>
    </location>
</feature>
<gene>
    <name evidence="8" type="ORF">L9F63_017609</name>
</gene>
<feature type="compositionally biased region" description="Low complexity" evidence="6">
    <location>
        <begin position="345"/>
        <end position="368"/>
    </location>
</feature>
<keyword evidence="2" id="KW-0677">Repeat</keyword>
<dbReference type="PANTHER" id="PTHR12157:SF21">
    <property type="entry name" value="RAB3 INTERACTING MOLECULE, ISOFORM F"/>
    <property type="match status" value="1"/>
</dbReference>
<evidence type="ECO:0000256" key="3">
    <source>
        <dbReference type="ARBA" id="ARBA00022771"/>
    </source>
</evidence>
<keyword evidence="1" id="KW-0479">Metal-binding</keyword>
<dbReference type="Proteomes" id="UP001233999">
    <property type="component" value="Unassembled WGS sequence"/>
</dbReference>
<dbReference type="Pfam" id="PF22601">
    <property type="entry name" value="RIM2a_ZnF"/>
    <property type="match status" value="1"/>
</dbReference>
<evidence type="ECO:0000313" key="9">
    <source>
        <dbReference type="Proteomes" id="UP001233999"/>
    </source>
</evidence>
<dbReference type="InterPro" id="IPR013083">
    <property type="entry name" value="Znf_RING/FYVE/PHD"/>
</dbReference>
<dbReference type="InterPro" id="IPR054386">
    <property type="entry name" value="RIM_Znf"/>
</dbReference>
<sequence length="402" mass="45068">PSKILCECGVMRSTLKHVLSQKVAFEISRIAPYWSACLENFYASSRPANCRTTGIMTPNFEGPAVDIQPSIPSEGRAKDITQRKQDEVQVLEDTIRQRSEQQKKAGVELDATCHICLKTKFADGVGHICNYCNIRCCARCGGKVTLRSNKVIWVCILCRKKQELLSKTGQWINKGMAASDAIMRRIEADLHNAPEDITPTLTTPIDKRPKLERAHSAAEKENVPLARSGSVLRRQYSQQETTPTTGRRMSASDSGVDVISPSQRPVGRVREPSLDRGQSYQQPYHEDDPRYYRSEIEGLMRSQQQHYHMMRGSGGAPMMMLPTSGGNSKKHKRSGSGKKTHAHHSSSTTSQLVPSSRHQSQHQQSFSSSDDELRSTPECTSCEEHDSEKAVRDKIRYSKHKE</sequence>
<dbReference type="GO" id="GO:0008270">
    <property type="term" value="F:zinc ion binding"/>
    <property type="evidence" value="ECO:0007669"/>
    <property type="project" value="UniProtKB-KW"/>
</dbReference>
<dbReference type="InterPro" id="IPR017455">
    <property type="entry name" value="Znf_FYVE-rel"/>
</dbReference>
<reference evidence="8" key="2">
    <citation type="submission" date="2023-05" db="EMBL/GenBank/DDBJ databases">
        <authorList>
            <person name="Fouks B."/>
        </authorList>
    </citation>
    <scope>NUCLEOTIDE SEQUENCE</scope>
    <source>
        <strain evidence="8">Stay&amp;Tobe</strain>
        <tissue evidence="8">Testes</tissue>
    </source>
</reference>
<reference evidence="8" key="1">
    <citation type="journal article" date="2023" name="IScience">
        <title>Live-bearing cockroach genome reveals convergent evolutionary mechanisms linked to viviparity in insects and beyond.</title>
        <authorList>
            <person name="Fouks B."/>
            <person name="Harrison M.C."/>
            <person name="Mikhailova A.A."/>
            <person name="Marchal E."/>
            <person name="English S."/>
            <person name="Carruthers M."/>
            <person name="Jennings E.C."/>
            <person name="Chiamaka E.L."/>
            <person name="Frigard R.A."/>
            <person name="Pippel M."/>
            <person name="Attardo G.M."/>
            <person name="Benoit J.B."/>
            <person name="Bornberg-Bauer E."/>
            <person name="Tobe S.S."/>
        </authorList>
    </citation>
    <scope>NUCLEOTIDE SEQUENCE</scope>
    <source>
        <strain evidence="8">Stay&amp;Tobe</strain>
    </source>
</reference>
<feature type="compositionally biased region" description="Basic residues" evidence="6">
    <location>
        <begin position="328"/>
        <end position="344"/>
    </location>
</feature>
<dbReference type="EMBL" id="JASPKZ010005279">
    <property type="protein sequence ID" value="KAJ9589105.1"/>
    <property type="molecule type" value="Genomic_DNA"/>
</dbReference>
<feature type="region of interest" description="Disordered" evidence="6">
    <location>
        <begin position="195"/>
        <end position="288"/>
    </location>
</feature>
<dbReference type="GO" id="GO:0044325">
    <property type="term" value="F:transmembrane transporter binding"/>
    <property type="evidence" value="ECO:0007669"/>
    <property type="project" value="TreeGrafter"/>
</dbReference>
<protein>
    <recommendedName>
        <fullName evidence="7">FYVE-type domain-containing protein</fullName>
    </recommendedName>
</protein>
<dbReference type="GO" id="GO:0048788">
    <property type="term" value="C:cytoskeleton of presynaptic active zone"/>
    <property type="evidence" value="ECO:0007669"/>
    <property type="project" value="TreeGrafter"/>
</dbReference>
<dbReference type="Gene3D" id="3.30.40.10">
    <property type="entry name" value="Zinc/RING finger domain, C3HC4 (zinc finger)"/>
    <property type="match status" value="1"/>
</dbReference>
<feature type="compositionally biased region" description="Polar residues" evidence="6">
    <location>
        <begin position="235"/>
        <end position="253"/>
    </location>
</feature>
<dbReference type="InterPro" id="IPR039032">
    <property type="entry name" value="Rim-like"/>
</dbReference>
<evidence type="ECO:0000256" key="4">
    <source>
        <dbReference type="ARBA" id="ARBA00022833"/>
    </source>
</evidence>
<dbReference type="AlphaFoldDB" id="A0AAD8EFY9"/>
<comment type="caution">
    <text evidence="8">The sequence shown here is derived from an EMBL/GenBank/DDBJ whole genome shotgun (WGS) entry which is preliminary data.</text>
</comment>
<dbReference type="GO" id="GO:0048791">
    <property type="term" value="P:calcium ion-regulated exocytosis of neurotransmitter"/>
    <property type="evidence" value="ECO:0007669"/>
    <property type="project" value="TreeGrafter"/>
</dbReference>
<dbReference type="SUPFAM" id="SSF57903">
    <property type="entry name" value="FYVE/PHD zinc finger"/>
    <property type="match status" value="1"/>
</dbReference>
<dbReference type="InterPro" id="IPR011011">
    <property type="entry name" value="Znf_FYVE_PHD"/>
</dbReference>
<keyword evidence="9" id="KW-1185">Reference proteome</keyword>
<dbReference type="GO" id="GO:0050806">
    <property type="term" value="P:positive regulation of synaptic transmission"/>
    <property type="evidence" value="ECO:0007669"/>
    <property type="project" value="TreeGrafter"/>
</dbReference>
<feature type="non-terminal residue" evidence="8">
    <location>
        <position position="402"/>
    </location>
</feature>